<dbReference type="SUPFAM" id="SSF52540">
    <property type="entry name" value="P-loop containing nucleoside triphosphate hydrolases"/>
    <property type="match status" value="1"/>
</dbReference>
<comment type="caution">
    <text evidence="5">The sequence shown here is derived from an EMBL/GenBank/DDBJ whole genome shotgun (WGS) entry which is preliminary data.</text>
</comment>
<gene>
    <name evidence="5" type="ORF">IAC96_05300</name>
</gene>
<dbReference type="InterPro" id="IPR017871">
    <property type="entry name" value="ABC_transporter-like_CS"/>
</dbReference>
<accession>A0A9D1JCW2</accession>
<dbReference type="InterPro" id="IPR003593">
    <property type="entry name" value="AAA+_ATPase"/>
</dbReference>
<evidence type="ECO:0000256" key="3">
    <source>
        <dbReference type="ARBA" id="ARBA00022840"/>
    </source>
</evidence>
<dbReference type="Proteomes" id="UP000824201">
    <property type="component" value="Unassembled WGS sequence"/>
</dbReference>
<reference evidence="5" key="2">
    <citation type="journal article" date="2021" name="PeerJ">
        <title>Extensive microbial diversity within the chicken gut microbiome revealed by metagenomics and culture.</title>
        <authorList>
            <person name="Gilroy R."/>
            <person name="Ravi A."/>
            <person name="Getino M."/>
            <person name="Pursley I."/>
            <person name="Horton D.L."/>
            <person name="Alikhan N.F."/>
            <person name="Baker D."/>
            <person name="Gharbi K."/>
            <person name="Hall N."/>
            <person name="Watson M."/>
            <person name="Adriaenssens E.M."/>
            <person name="Foster-Nyarko E."/>
            <person name="Jarju S."/>
            <person name="Secka A."/>
            <person name="Antonio M."/>
            <person name="Oren A."/>
            <person name="Chaudhuri R.R."/>
            <person name="La Ragione R."/>
            <person name="Hildebrand F."/>
            <person name="Pallen M.J."/>
        </authorList>
    </citation>
    <scope>NUCLEOTIDE SEQUENCE</scope>
    <source>
        <strain evidence="5">ChiW13-3771</strain>
    </source>
</reference>
<evidence type="ECO:0000256" key="1">
    <source>
        <dbReference type="ARBA" id="ARBA00022448"/>
    </source>
</evidence>
<dbReference type="Pfam" id="PF00005">
    <property type="entry name" value="ABC_tran"/>
    <property type="match status" value="1"/>
</dbReference>
<dbReference type="SMART" id="SM00382">
    <property type="entry name" value="AAA"/>
    <property type="match status" value="1"/>
</dbReference>
<feature type="domain" description="ABC transporter" evidence="4">
    <location>
        <begin position="4"/>
        <end position="230"/>
    </location>
</feature>
<protein>
    <submittedName>
        <fullName evidence="5">ATP-binding cassette domain-containing protein</fullName>
    </submittedName>
</protein>
<dbReference type="InterPro" id="IPR027417">
    <property type="entry name" value="P-loop_NTPase"/>
</dbReference>
<dbReference type="EMBL" id="DVHN01000057">
    <property type="protein sequence ID" value="HIR88349.1"/>
    <property type="molecule type" value="Genomic_DNA"/>
</dbReference>
<keyword evidence="1" id="KW-0813">Transport</keyword>
<keyword evidence="3 5" id="KW-0067">ATP-binding</keyword>
<evidence type="ECO:0000313" key="5">
    <source>
        <dbReference type="EMBL" id="HIR88349.1"/>
    </source>
</evidence>
<dbReference type="InterPro" id="IPR003439">
    <property type="entry name" value="ABC_transporter-like_ATP-bd"/>
</dbReference>
<name>A0A9D1JCW2_9FIRM</name>
<sequence length="233" mass="26832">MKTVILENVSKQIREQDVLKNINLSFDKGKIFGLIGPNGAGKTTLMRAMMNMISINSGTIQIFNKEYKKDDNYIYARIGALIEEPVFYPYMTGHQNVEYIRKLRKLPKSVLEEIRSLTGLKKAWDKQVKRYSLGMKMRLALGICFMGEPEFLILDEPMNGLDPDGIFTLKELLKKKKEDGVTILISSHLLLELQELADEFIFLKEGEVVKVCENDVNIEDVYNEIYKNREKSL</sequence>
<keyword evidence="2" id="KW-0547">Nucleotide-binding</keyword>
<evidence type="ECO:0000256" key="2">
    <source>
        <dbReference type="ARBA" id="ARBA00022741"/>
    </source>
</evidence>
<organism evidence="5 6">
    <name type="scientific">Candidatus Fimimorpha faecalis</name>
    <dbReference type="NCBI Taxonomy" id="2840824"/>
    <lineage>
        <taxon>Bacteria</taxon>
        <taxon>Bacillati</taxon>
        <taxon>Bacillota</taxon>
        <taxon>Clostridia</taxon>
        <taxon>Eubacteriales</taxon>
        <taxon>Candidatus Fimimorpha</taxon>
    </lineage>
</organism>
<dbReference type="AlphaFoldDB" id="A0A9D1JCW2"/>
<proteinExistence type="predicted"/>
<dbReference type="PANTHER" id="PTHR42939">
    <property type="entry name" value="ABC TRANSPORTER ATP-BINDING PROTEIN ALBC-RELATED"/>
    <property type="match status" value="1"/>
</dbReference>
<evidence type="ECO:0000313" key="6">
    <source>
        <dbReference type="Proteomes" id="UP000824201"/>
    </source>
</evidence>
<evidence type="ECO:0000259" key="4">
    <source>
        <dbReference type="PROSITE" id="PS50893"/>
    </source>
</evidence>
<dbReference type="PANTHER" id="PTHR42939:SF1">
    <property type="entry name" value="ABC TRANSPORTER ATP-BINDING PROTEIN ALBC-RELATED"/>
    <property type="match status" value="1"/>
</dbReference>
<dbReference type="Gene3D" id="3.40.50.300">
    <property type="entry name" value="P-loop containing nucleotide triphosphate hydrolases"/>
    <property type="match status" value="1"/>
</dbReference>
<dbReference type="GO" id="GO:0016887">
    <property type="term" value="F:ATP hydrolysis activity"/>
    <property type="evidence" value="ECO:0007669"/>
    <property type="project" value="InterPro"/>
</dbReference>
<dbReference type="InterPro" id="IPR051782">
    <property type="entry name" value="ABC_Transporter_VariousFunc"/>
</dbReference>
<dbReference type="PROSITE" id="PS50893">
    <property type="entry name" value="ABC_TRANSPORTER_2"/>
    <property type="match status" value="1"/>
</dbReference>
<reference evidence="5" key="1">
    <citation type="submission" date="2020-10" db="EMBL/GenBank/DDBJ databases">
        <authorList>
            <person name="Gilroy R."/>
        </authorList>
    </citation>
    <scope>NUCLEOTIDE SEQUENCE</scope>
    <source>
        <strain evidence="5">ChiW13-3771</strain>
    </source>
</reference>
<dbReference type="GO" id="GO:0005524">
    <property type="term" value="F:ATP binding"/>
    <property type="evidence" value="ECO:0007669"/>
    <property type="project" value="UniProtKB-KW"/>
</dbReference>
<dbReference type="PROSITE" id="PS00211">
    <property type="entry name" value="ABC_TRANSPORTER_1"/>
    <property type="match status" value="1"/>
</dbReference>